<feature type="region of interest" description="Disordered" evidence="1">
    <location>
        <begin position="301"/>
        <end position="335"/>
    </location>
</feature>
<protein>
    <submittedName>
        <fullName evidence="2">DoxX protein</fullName>
    </submittedName>
</protein>
<evidence type="ECO:0000313" key="2">
    <source>
        <dbReference type="EMBL" id="SDL69639.1"/>
    </source>
</evidence>
<organism evidence="2 3">
    <name type="scientific">Corynebacterium mycetoides</name>
    <dbReference type="NCBI Taxonomy" id="38302"/>
    <lineage>
        <taxon>Bacteria</taxon>
        <taxon>Bacillati</taxon>
        <taxon>Actinomycetota</taxon>
        <taxon>Actinomycetes</taxon>
        <taxon>Mycobacteriales</taxon>
        <taxon>Corynebacteriaceae</taxon>
        <taxon>Corynebacterium</taxon>
    </lineage>
</organism>
<proteinExistence type="predicted"/>
<accession>A0A1G9M5W9</accession>
<reference evidence="3" key="1">
    <citation type="submission" date="2016-10" db="EMBL/GenBank/DDBJ databases">
        <authorList>
            <person name="Varghese N."/>
            <person name="Submissions S."/>
        </authorList>
    </citation>
    <scope>NUCLEOTIDE SEQUENCE [LARGE SCALE GENOMIC DNA]</scope>
    <source>
        <strain evidence="3">DSM 20632</strain>
    </source>
</reference>
<gene>
    <name evidence="2" type="ORF">SAMN04488535_0456</name>
</gene>
<sequence length="335" mass="35933">MIRKLARPMLASVYVIDGVETVVNPSSRRESAESVLKKVRSVVPAPYRSYLPSSPETAAQVAGGVKAGAGSLFALGRAPRTAATLLALTAVPSLIGRHAFWEATSDEEKARRRNGAVTDAALLGGILLATVDTDGNPGLQWRAKKAASTAKKNVQQALPTQSESEKALNKAGNWISDTTDQVTSYVESNKDDWAKTAASLADDAKKQTSSFLSTAGEWIDDATTQAQDAYEDAKPNKLQQFAAKRKAKSTANDIASTLQSTLDDLSPSTLDKVKAKRKANKIQNRAQDAVSNLQSAFEDLDLAPSGREKRKAKKNAKKLQKRAEKAVKQAQKKLG</sequence>
<name>A0A1G9M5W9_9CORY</name>
<evidence type="ECO:0000256" key="1">
    <source>
        <dbReference type="SAM" id="MobiDB-lite"/>
    </source>
</evidence>
<dbReference type="STRING" id="38302.SAMN04488535_0456"/>
<dbReference type="AlphaFoldDB" id="A0A1G9M5W9"/>
<evidence type="ECO:0000313" key="3">
    <source>
        <dbReference type="Proteomes" id="UP000199350"/>
    </source>
</evidence>
<dbReference type="EMBL" id="LT629700">
    <property type="protein sequence ID" value="SDL69639.1"/>
    <property type="molecule type" value="Genomic_DNA"/>
</dbReference>
<dbReference type="RefSeq" id="WP_092148224.1">
    <property type="nucleotide sequence ID" value="NZ_LT629700.1"/>
</dbReference>
<feature type="compositionally biased region" description="Basic residues" evidence="1">
    <location>
        <begin position="308"/>
        <end position="320"/>
    </location>
</feature>
<keyword evidence="3" id="KW-1185">Reference proteome</keyword>
<dbReference type="Proteomes" id="UP000199350">
    <property type="component" value="Chromosome I"/>
</dbReference>
<dbReference type="OrthoDB" id="329282at2"/>